<organism evidence="2 3">
    <name type="scientific">Nocardia yunnanensis</name>
    <dbReference type="NCBI Taxonomy" id="2382165"/>
    <lineage>
        <taxon>Bacteria</taxon>
        <taxon>Bacillati</taxon>
        <taxon>Actinomycetota</taxon>
        <taxon>Actinomycetes</taxon>
        <taxon>Mycobacteriales</taxon>
        <taxon>Nocardiaceae</taxon>
        <taxon>Nocardia</taxon>
    </lineage>
</organism>
<dbReference type="Gene3D" id="3.20.20.140">
    <property type="entry name" value="Metal-dependent hydrolases"/>
    <property type="match status" value="1"/>
</dbReference>
<dbReference type="KEGG" id="nyu:D7D52_33150"/>
<keyword evidence="3" id="KW-1185">Reference proteome</keyword>
<evidence type="ECO:0000313" key="3">
    <source>
        <dbReference type="Proteomes" id="UP000267164"/>
    </source>
</evidence>
<dbReference type="InterPro" id="IPR001130">
    <property type="entry name" value="TatD-like"/>
</dbReference>
<sequence length="265" mass="29188">MSATAAWRKSVVSHFPDSLPPLDCHAHIATDVTAKQIDALDAAVVLAVTRTPSETRIAIGRNDSTLIWGSGVHPAMKSALQEFDPGEFRSSLRDLLFIGEVGLDRRGDLALQRDVFSQVMAIATDQHVLISIHSAGRAKEVLDLLSEYPHPGAILHWFMGDAEQLSRAIELDHYFSVNAAMPTSTLEAIPRNRLLPETDFPASTRSTRARKPGDIRALESRLSALPTFAGTDIRRMFWQNFRTIATRAGVLERLPENVFDVLIGA</sequence>
<feature type="binding site" evidence="1">
    <location>
        <position position="133"/>
    </location>
    <ligand>
        <name>a divalent metal cation</name>
        <dbReference type="ChEBI" id="CHEBI:60240"/>
        <label>2</label>
    </ligand>
</feature>
<accession>A0A386ZJ30</accession>
<name>A0A386ZJ30_9NOCA</name>
<dbReference type="EMBL" id="CP032568">
    <property type="protein sequence ID" value="AYF77862.1"/>
    <property type="molecule type" value="Genomic_DNA"/>
</dbReference>
<dbReference type="InterPro" id="IPR032466">
    <property type="entry name" value="Metal_Hydrolase"/>
</dbReference>
<protein>
    <submittedName>
        <fullName evidence="2">TatD family deoxyribonuclease</fullName>
    </submittedName>
</protein>
<dbReference type="Proteomes" id="UP000267164">
    <property type="component" value="Chromosome"/>
</dbReference>
<dbReference type="GO" id="GO:0046872">
    <property type="term" value="F:metal ion binding"/>
    <property type="evidence" value="ECO:0007669"/>
    <property type="project" value="UniProtKB-KW"/>
</dbReference>
<dbReference type="OrthoDB" id="9810005at2"/>
<dbReference type="SUPFAM" id="SSF51556">
    <property type="entry name" value="Metallo-dependent hydrolases"/>
    <property type="match status" value="1"/>
</dbReference>
<feature type="binding site" evidence="1">
    <location>
        <position position="156"/>
    </location>
    <ligand>
        <name>a divalent metal cation</name>
        <dbReference type="ChEBI" id="CHEBI:60240"/>
        <label>2</label>
    </ligand>
</feature>
<evidence type="ECO:0000313" key="2">
    <source>
        <dbReference type="EMBL" id="AYF77862.1"/>
    </source>
</evidence>
<dbReference type="AlphaFoldDB" id="A0A386ZJ30"/>
<feature type="binding site" evidence="1">
    <location>
        <position position="199"/>
    </location>
    <ligand>
        <name>a divalent metal cation</name>
        <dbReference type="ChEBI" id="CHEBI:60240"/>
        <label>1</label>
    </ligand>
</feature>
<dbReference type="RefSeq" id="WP_120742749.1">
    <property type="nucleotide sequence ID" value="NZ_CP032568.1"/>
</dbReference>
<dbReference type="Pfam" id="PF01026">
    <property type="entry name" value="TatD_DNase"/>
    <property type="match status" value="1"/>
</dbReference>
<dbReference type="PANTHER" id="PTHR46124">
    <property type="entry name" value="D-AMINOACYL-TRNA DEACYLASE"/>
    <property type="match status" value="1"/>
</dbReference>
<feature type="binding site" evidence="1">
    <location>
        <position position="27"/>
    </location>
    <ligand>
        <name>a divalent metal cation</name>
        <dbReference type="ChEBI" id="CHEBI:60240"/>
        <label>1</label>
    </ligand>
</feature>
<dbReference type="PIRSF" id="PIRSF005902">
    <property type="entry name" value="DNase_TatD"/>
    <property type="match status" value="1"/>
</dbReference>
<gene>
    <name evidence="2" type="ORF">D7D52_33150</name>
</gene>
<evidence type="ECO:0000256" key="1">
    <source>
        <dbReference type="PIRSR" id="PIRSR005902-1"/>
    </source>
</evidence>
<reference evidence="2 3" key="1">
    <citation type="submission" date="2018-09" db="EMBL/GenBank/DDBJ databases">
        <title>Nocardia yunnanensis sp. nov., an actinomycete isolated from a soil sample.</title>
        <authorList>
            <person name="Zhang J."/>
        </authorList>
    </citation>
    <scope>NUCLEOTIDE SEQUENCE [LARGE SCALE GENOMIC DNA]</scope>
    <source>
        <strain evidence="2 3">CFHS0054</strain>
    </source>
</reference>
<keyword evidence="1" id="KW-0479">Metal-binding</keyword>
<feature type="binding site" evidence="1">
    <location>
        <position position="25"/>
    </location>
    <ligand>
        <name>a divalent metal cation</name>
        <dbReference type="ChEBI" id="CHEBI:60240"/>
        <label>1</label>
    </ligand>
</feature>
<feature type="binding site" evidence="1">
    <location>
        <position position="100"/>
    </location>
    <ligand>
        <name>a divalent metal cation</name>
        <dbReference type="ChEBI" id="CHEBI:60240"/>
        <label>1</label>
    </ligand>
</feature>
<dbReference type="PANTHER" id="PTHR46124:SF2">
    <property type="entry name" value="D-AMINOACYL-TRNA DEACYLASE"/>
    <property type="match status" value="1"/>
</dbReference>
<dbReference type="GO" id="GO:0016788">
    <property type="term" value="F:hydrolase activity, acting on ester bonds"/>
    <property type="evidence" value="ECO:0007669"/>
    <property type="project" value="InterPro"/>
</dbReference>
<proteinExistence type="predicted"/>